<reference evidence="1" key="1">
    <citation type="submission" date="2021-05" db="EMBL/GenBank/DDBJ databases">
        <authorList>
            <person name="Pan Q."/>
            <person name="Jouanno E."/>
            <person name="Zahm M."/>
            <person name="Klopp C."/>
            <person name="Cabau C."/>
            <person name="Louis A."/>
            <person name="Berthelot C."/>
            <person name="Parey E."/>
            <person name="Roest Crollius H."/>
            <person name="Montfort J."/>
            <person name="Robinson-Rechavi M."/>
            <person name="Bouchez O."/>
            <person name="Lampietro C."/>
            <person name="Lopez Roques C."/>
            <person name="Donnadieu C."/>
            <person name="Postlethwait J."/>
            <person name="Bobe J."/>
            <person name="Dillon D."/>
            <person name="Chandos A."/>
            <person name="von Hippel F."/>
            <person name="Guiguen Y."/>
        </authorList>
    </citation>
    <scope>NUCLEOTIDE SEQUENCE</scope>
    <source>
        <strain evidence="1">YG-Jan2019</strain>
    </source>
</reference>
<proteinExistence type="predicted"/>
<gene>
    <name evidence="1" type="ORF">DPEC_G00333800</name>
</gene>
<evidence type="ECO:0000313" key="2">
    <source>
        <dbReference type="Proteomes" id="UP001157502"/>
    </source>
</evidence>
<name>A0ACC2F6E8_DALPE</name>
<dbReference type="EMBL" id="CM055760">
    <property type="protein sequence ID" value="KAJ7986961.1"/>
    <property type="molecule type" value="Genomic_DNA"/>
</dbReference>
<protein>
    <submittedName>
        <fullName evidence="1">Uncharacterized protein</fullName>
    </submittedName>
</protein>
<accession>A0ACC2F6E8</accession>
<organism evidence="1 2">
    <name type="scientific">Dallia pectoralis</name>
    <name type="common">Alaska blackfish</name>
    <dbReference type="NCBI Taxonomy" id="75939"/>
    <lineage>
        <taxon>Eukaryota</taxon>
        <taxon>Metazoa</taxon>
        <taxon>Chordata</taxon>
        <taxon>Craniata</taxon>
        <taxon>Vertebrata</taxon>
        <taxon>Euteleostomi</taxon>
        <taxon>Actinopterygii</taxon>
        <taxon>Neopterygii</taxon>
        <taxon>Teleostei</taxon>
        <taxon>Protacanthopterygii</taxon>
        <taxon>Esociformes</taxon>
        <taxon>Umbridae</taxon>
        <taxon>Dallia</taxon>
    </lineage>
</organism>
<dbReference type="Proteomes" id="UP001157502">
    <property type="component" value="Chromosome 33"/>
</dbReference>
<sequence length="498" mass="55229">MAPLSNNPAEKDRFICIYPSYVNSKKTLAEGRRIPAEKAVENPTCAEISDVLSAAGAKVLVENKMYPREWNRDVTFRGRVRVQLKEVDGSLCSDKFSTRKDVMIYCAEMIPKLKTRTQKGAGADSGSQQVEGKLCASIQKEELKISDDMVSSNDYGDYLNFSAEYNNSYYPLNETSPGPVHPSIGVVALVLYVVACVLGIPGNAFVIWIAGVKMKQTVNTVWFVNLALADLLCCISIPFTMADILLEHHWVYGGVMCKVLPSVIVLNMFASVFTLVLISLDRFALVILPVWAQNNRRVALAWLLCGLAWVMALLLTLPTLIYREVAESVQDDLHLIICTYTESSQSALRVGHVARLLLGFLVPLLVITFCYVVIGKRVSSSRFNSQRAVRIILGVVVAFFVCWLPYHILGMVMEYGGEASENTARHLDPLAIALAYANSCLNPLLYVFMGQDFKDKAKVSLRRIFEKVFSEDETVRSSGFSKGQSQLSRATNSSEAQV</sequence>
<comment type="caution">
    <text evidence="1">The sequence shown here is derived from an EMBL/GenBank/DDBJ whole genome shotgun (WGS) entry which is preliminary data.</text>
</comment>
<evidence type="ECO:0000313" key="1">
    <source>
        <dbReference type="EMBL" id="KAJ7986961.1"/>
    </source>
</evidence>
<keyword evidence="2" id="KW-1185">Reference proteome</keyword>